<dbReference type="AlphaFoldDB" id="A0A0F9E149"/>
<proteinExistence type="predicted"/>
<protein>
    <submittedName>
        <fullName evidence="3">Uncharacterized protein</fullName>
    </submittedName>
</protein>
<dbReference type="EMBL" id="LAZR01026767">
    <property type="protein sequence ID" value="KKL67734.1"/>
    <property type="molecule type" value="Genomic_DNA"/>
</dbReference>
<organism evidence="3">
    <name type="scientific">marine sediment metagenome</name>
    <dbReference type="NCBI Taxonomy" id="412755"/>
    <lineage>
        <taxon>unclassified sequences</taxon>
        <taxon>metagenomes</taxon>
        <taxon>ecological metagenomes</taxon>
    </lineage>
</organism>
<evidence type="ECO:0000256" key="1">
    <source>
        <dbReference type="SAM" id="Coils"/>
    </source>
</evidence>
<reference evidence="3" key="1">
    <citation type="journal article" date="2015" name="Nature">
        <title>Complex archaea that bridge the gap between prokaryotes and eukaryotes.</title>
        <authorList>
            <person name="Spang A."/>
            <person name="Saw J.H."/>
            <person name="Jorgensen S.L."/>
            <person name="Zaremba-Niedzwiedzka K."/>
            <person name="Martijn J."/>
            <person name="Lind A.E."/>
            <person name="van Eijk R."/>
            <person name="Schleper C."/>
            <person name="Guy L."/>
            <person name="Ettema T.J."/>
        </authorList>
    </citation>
    <scope>NUCLEOTIDE SEQUENCE</scope>
</reference>
<feature type="compositionally biased region" description="Basic and acidic residues" evidence="2">
    <location>
        <begin position="25"/>
        <end position="40"/>
    </location>
</feature>
<comment type="caution">
    <text evidence="3">The sequence shown here is derived from an EMBL/GenBank/DDBJ whole genome shotgun (WGS) entry which is preliminary data.</text>
</comment>
<accession>A0A0F9E149</accession>
<sequence>MTDAALDTRGPGHNEPPAANPLQDRLAEDHAELTARRDELLASAERTPATVGDEEMNKRFATLAKLLAALVKKTETERVGEKEFFLDGGRQVDGWFKQITDPVKKVKASIETRQTEWQRKVAAEERKRLVNIEREARQEAIRLENEAARQEQLARDAASLDDAVAAEAAAKQAAADAEVAAKAADAKPADLSRTRSDEGAVASLRVWWDFRDLDRSRLDLEALRQHLPEDALEKAVRSFIKAQGRELRGVVIFENSRTVNH</sequence>
<gene>
    <name evidence="3" type="ORF">LCGC14_2132020</name>
</gene>
<feature type="region of interest" description="Disordered" evidence="2">
    <location>
        <begin position="1"/>
        <end position="53"/>
    </location>
</feature>
<evidence type="ECO:0000313" key="3">
    <source>
        <dbReference type="EMBL" id="KKL67734.1"/>
    </source>
</evidence>
<name>A0A0F9E149_9ZZZZ</name>
<keyword evidence="1" id="KW-0175">Coiled coil</keyword>
<evidence type="ECO:0000256" key="2">
    <source>
        <dbReference type="SAM" id="MobiDB-lite"/>
    </source>
</evidence>
<feature type="coiled-coil region" evidence="1">
    <location>
        <begin position="122"/>
        <end position="153"/>
    </location>
</feature>